<protein>
    <recommendedName>
        <fullName evidence="2">Fido domain-containing protein</fullName>
    </recommendedName>
</protein>
<dbReference type="InterPro" id="IPR003812">
    <property type="entry name" value="Fido"/>
</dbReference>
<feature type="region of interest" description="Disordered" evidence="1">
    <location>
        <begin position="12"/>
        <end position="50"/>
    </location>
</feature>
<accession>A0AAD6J4I8</accession>
<feature type="domain" description="Fido" evidence="2">
    <location>
        <begin position="227"/>
        <end position="443"/>
    </location>
</feature>
<keyword evidence="4" id="KW-1185">Reference proteome</keyword>
<dbReference type="InterPro" id="IPR036597">
    <property type="entry name" value="Fido-like_dom_sf"/>
</dbReference>
<sequence>MTSEYQEVRSRIIAGGQAPVHDSAPDVPSLTLPPALQPPKTSPSPTTASTVRRGVKLSFTISPTFVSTLAQHVKHLSEARISQGFLHFHPSPIHRSANLEYSSQQYQDLTDLLRRIDVNLFNVHPSRLEIFLAALLSRLVHRSTLLSHTGTDHATTSRICHAIFNGSGIVELNLPNTPGYGKELDAVAAQGRRRLLGYVLRARESVVHHTNGLVYFLQKFICDGEELSQSLIKDTHRILARNHDPVDGIHSERFRGCYRDRMANQYSPKPIAPTISPTASGSHLIISFPAPKRRRSGEGDTDNGERTAASSPTLGQEIGSIDVAMARLILTYREQLILDRSKSNYQERTQSDPFALTAWLCTEFLHIRPFITGNEEMSRIILCGVLLKELGIVVAFGDGWEPAREEYIGVLERCEKQRVMTGGITTNDGEGASYAEFAALVAQKARDSLEEFVGMVGRS</sequence>
<dbReference type="SUPFAM" id="SSF140931">
    <property type="entry name" value="Fic-like"/>
    <property type="match status" value="1"/>
</dbReference>
<dbReference type="AlphaFoldDB" id="A0AAD6J4I8"/>
<dbReference type="EMBL" id="JAQGDS010000002">
    <property type="protein sequence ID" value="KAJ6263672.1"/>
    <property type="molecule type" value="Genomic_DNA"/>
</dbReference>
<comment type="caution">
    <text evidence="3">The sequence shown here is derived from an EMBL/GenBank/DDBJ whole genome shotgun (WGS) entry which is preliminary data.</text>
</comment>
<feature type="region of interest" description="Disordered" evidence="1">
    <location>
        <begin position="290"/>
        <end position="313"/>
    </location>
</feature>
<evidence type="ECO:0000256" key="1">
    <source>
        <dbReference type="SAM" id="MobiDB-lite"/>
    </source>
</evidence>
<dbReference type="PROSITE" id="PS51459">
    <property type="entry name" value="FIDO"/>
    <property type="match status" value="1"/>
</dbReference>
<proteinExistence type="predicted"/>
<evidence type="ECO:0000313" key="3">
    <source>
        <dbReference type="EMBL" id="KAJ6263672.1"/>
    </source>
</evidence>
<dbReference type="Gene3D" id="1.10.3290.10">
    <property type="entry name" value="Fido-like domain"/>
    <property type="match status" value="1"/>
</dbReference>
<evidence type="ECO:0000259" key="2">
    <source>
        <dbReference type="PROSITE" id="PS51459"/>
    </source>
</evidence>
<name>A0AAD6J4I8_DREDA</name>
<evidence type="ECO:0000313" key="4">
    <source>
        <dbReference type="Proteomes" id="UP001221413"/>
    </source>
</evidence>
<dbReference type="Proteomes" id="UP001221413">
    <property type="component" value="Unassembled WGS sequence"/>
</dbReference>
<reference evidence="3" key="1">
    <citation type="submission" date="2023-01" db="EMBL/GenBank/DDBJ databases">
        <title>The chitinases involved in constricting ring structure development in the nematode-trapping fungus Drechslerella dactyloides.</title>
        <authorList>
            <person name="Wang R."/>
            <person name="Zhang L."/>
            <person name="Tang P."/>
            <person name="Li S."/>
            <person name="Liang L."/>
        </authorList>
    </citation>
    <scope>NUCLEOTIDE SEQUENCE</scope>
    <source>
        <strain evidence="3">YMF1.00031</strain>
    </source>
</reference>
<gene>
    <name evidence="3" type="ORF">Dda_2241</name>
</gene>
<organism evidence="3 4">
    <name type="scientific">Drechslerella dactyloides</name>
    <name type="common">Nematode-trapping fungus</name>
    <name type="synonym">Arthrobotrys dactyloides</name>
    <dbReference type="NCBI Taxonomy" id="74499"/>
    <lineage>
        <taxon>Eukaryota</taxon>
        <taxon>Fungi</taxon>
        <taxon>Dikarya</taxon>
        <taxon>Ascomycota</taxon>
        <taxon>Pezizomycotina</taxon>
        <taxon>Orbiliomycetes</taxon>
        <taxon>Orbiliales</taxon>
        <taxon>Orbiliaceae</taxon>
        <taxon>Drechslerella</taxon>
    </lineage>
</organism>